<reference evidence="1" key="1">
    <citation type="submission" date="2024-07" db="EMBL/GenBank/DDBJ databases">
        <title>Complete genome sequence of Prevotella sp. YM-2024 GTC17262.</title>
        <authorList>
            <person name="Hayashi M."/>
            <person name="Muto Y."/>
            <person name="Tanaka K."/>
            <person name="Niwa H."/>
        </authorList>
    </citation>
    <scope>NUCLEOTIDE SEQUENCE</scope>
    <source>
        <strain evidence="1">GTC17262</strain>
    </source>
</reference>
<organism evidence="1">
    <name type="scientific">Prevotella sp. GTC17262</name>
    <dbReference type="NCBI Taxonomy" id="3236797"/>
    <lineage>
        <taxon>Bacteria</taxon>
        <taxon>Pseudomonadati</taxon>
        <taxon>Bacteroidota</taxon>
        <taxon>Bacteroidia</taxon>
        <taxon>Bacteroidales</taxon>
        <taxon>Prevotellaceae</taxon>
        <taxon>Prevotella</taxon>
    </lineage>
</organism>
<name>A0AB33JSP9_9BACT</name>
<protein>
    <submittedName>
        <fullName evidence="1">Uncharacterized protein</fullName>
    </submittedName>
</protein>
<proteinExistence type="predicted"/>
<accession>A0AB33JSP9</accession>
<dbReference type="EMBL" id="AP035789">
    <property type="protein sequence ID" value="BFO82279.1"/>
    <property type="molecule type" value="Genomic_DNA"/>
</dbReference>
<dbReference type="AlphaFoldDB" id="A0AB33JSP9"/>
<evidence type="ECO:0000313" key="1">
    <source>
        <dbReference type="EMBL" id="BFO82279.1"/>
    </source>
</evidence>
<gene>
    <name evidence="1" type="ORF">GTC17262_24700</name>
</gene>
<sequence length="63" mass="7500">MSDNKDNRKISLEDMYKKMMSTLPSLNLDFSKWEKTGDRYKQFSIYDTSKYETMSSSNTIIKK</sequence>